<evidence type="ECO:0000313" key="1">
    <source>
        <dbReference type="EMBL" id="KPI82974.1"/>
    </source>
</evidence>
<organism evidence="1 2">
    <name type="scientific">Leptomonas seymouri</name>
    <dbReference type="NCBI Taxonomy" id="5684"/>
    <lineage>
        <taxon>Eukaryota</taxon>
        <taxon>Discoba</taxon>
        <taxon>Euglenozoa</taxon>
        <taxon>Kinetoplastea</taxon>
        <taxon>Metakinetoplastina</taxon>
        <taxon>Trypanosomatida</taxon>
        <taxon>Trypanosomatidae</taxon>
        <taxon>Leishmaniinae</taxon>
        <taxon>Leptomonas</taxon>
    </lineage>
</organism>
<gene>
    <name evidence="1" type="ORF">ABL78_8005</name>
</gene>
<dbReference type="VEuPathDB" id="TriTrypDB:Lsey_0468_0010"/>
<dbReference type="OMA" id="RAFTLHC"/>
<keyword evidence="2" id="KW-1185">Reference proteome</keyword>
<reference evidence="1 2" key="1">
    <citation type="journal article" date="2015" name="PLoS Pathog.">
        <title>Leptomonas seymouri: Adaptations to the Dixenous Life Cycle Analyzed by Genome Sequencing, Transcriptome Profiling and Co-infection with Leishmania donovani.</title>
        <authorList>
            <person name="Kraeva N."/>
            <person name="Butenko A."/>
            <person name="Hlavacova J."/>
            <person name="Kostygov A."/>
            <person name="Myskova J."/>
            <person name="Grybchuk D."/>
            <person name="Lestinova T."/>
            <person name="Votypka J."/>
            <person name="Volf P."/>
            <person name="Opperdoes F."/>
            <person name="Flegontov P."/>
            <person name="Lukes J."/>
            <person name="Yurchenko V."/>
        </authorList>
    </citation>
    <scope>NUCLEOTIDE SEQUENCE [LARGE SCALE GENOMIC DNA]</scope>
    <source>
        <strain evidence="1 2">ATCC 30220</strain>
    </source>
</reference>
<protein>
    <recommendedName>
        <fullName evidence="3">PH domain-containing protein</fullName>
    </recommendedName>
</protein>
<name>A0A0N1HT80_LEPSE</name>
<proteinExistence type="predicted"/>
<dbReference type="Proteomes" id="UP000038009">
    <property type="component" value="Unassembled WGS sequence"/>
</dbReference>
<dbReference type="AlphaFoldDB" id="A0A0N1HT80"/>
<sequence>MQVWNVYSHVAYSTKKERRFLQRCLNTRIHECLERCPNLFPEPPYKSDAEQQSRLSRYDRKVDGKLVDFLAEQGYGRNIAACATYVMSVWPSFPTLKRPPISPRVQKAMEALQNGTKLYVFNEKPNSPLKCGAALRMLRSVNTDEASIAIFNPEEVTVIDGYIPLSFVVSITLGLEPVEQSRHQSRGGKILCSDGDRRFLETPKRAFTIHCAAPDKFYVTFIAPNQMTMDNWTRVIDYFVLLNACCRTYIQSR</sequence>
<evidence type="ECO:0008006" key="3">
    <source>
        <dbReference type="Google" id="ProtNLM"/>
    </source>
</evidence>
<dbReference type="EMBL" id="LJSK01000468">
    <property type="protein sequence ID" value="KPI82974.1"/>
    <property type="molecule type" value="Genomic_DNA"/>
</dbReference>
<dbReference type="OrthoDB" id="270585at2759"/>
<evidence type="ECO:0000313" key="2">
    <source>
        <dbReference type="Proteomes" id="UP000038009"/>
    </source>
</evidence>
<accession>A0A0N1HT80</accession>
<comment type="caution">
    <text evidence="1">The sequence shown here is derived from an EMBL/GenBank/DDBJ whole genome shotgun (WGS) entry which is preliminary data.</text>
</comment>